<dbReference type="AlphaFoldDB" id="A0A6I8PSV6"/>
<keyword evidence="6" id="KW-0560">Oxidoreductase</keyword>
<evidence type="ECO:0000256" key="5">
    <source>
        <dbReference type="ARBA" id="ARBA00022857"/>
    </source>
</evidence>
<evidence type="ECO:0000256" key="3">
    <source>
        <dbReference type="ARBA" id="ARBA00016432"/>
    </source>
</evidence>
<feature type="signal peptide" evidence="8">
    <location>
        <begin position="1"/>
        <end position="22"/>
    </location>
</feature>
<evidence type="ECO:0000256" key="2">
    <source>
        <dbReference type="ARBA" id="ARBA00008758"/>
    </source>
</evidence>
<evidence type="ECO:0000256" key="1">
    <source>
        <dbReference type="ARBA" id="ARBA00004496"/>
    </source>
</evidence>
<feature type="region of interest" description="Disordered" evidence="7">
    <location>
        <begin position="314"/>
        <end position="339"/>
    </location>
</feature>
<comment type="similarity">
    <text evidence="2">Belongs to the P33MONOX family.</text>
</comment>
<dbReference type="Ensembl" id="ENSXETT00000064990">
    <property type="protein sequence ID" value="ENSXETP00000061480"/>
    <property type="gene ID" value="ENSXETG00000022316"/>
</dbReference>
<feature type="region of interest" description="Disordered" evidence="7">
    <location>
        <begin position="275"/>
        <end position="298"/>
    </location>
</feature>
<feature type="compositionally biased region" description="Low complexity" evidence="7">
    <location>
        <begin position="222"/>
        <end position="238"/>
    </location>
</feature>
<proteinExistence type="inferred from homology"/>
<accession>A0A6I8PSV6</accession>
<dbReference type="Xenbase" id="XB-GENE-1006090">
    <property type="gene designation" value="thoc3"/>
</dbReference>
<keyword evidence="5" id="KW-0521">NADP</keyword>
<reference evidence="9" key="1">
    <citation type="journal article" date="2010" name="Science">
        <title>The genome of the Western clawed frog Xenopus tropicalis.</title>
        <authorList>
            <person name="Hellsten U."/>
            <person name="Harland R.M."/>
            <person name="Gilchrist M.J."/>
            <person name="Hendrix D."/>
            <person name="Jurka J."/>
            <person name="Kapitonov V."/>
            <person name="Ovcharenko I."/>
            <person name="Putnam N.H."/>
            <person name="Shu S."/>
            <person name="Taher L."/>
            <person name="Blitz I.L."/>
            <person name="Blumberg B."/>
            <person name="Dichmann D.S."/>
            <person name="Dubchak I."/>
            <person name="Amaya E."/>
            <person name="Detter J.C."/>
            <person name="Fletcher R."/>
            <person name="Gerhard D.S."/>
            <person name="Goodstein D."/>
            <person name="Graves T."/>
            <person name="Grigoriev I.V."/>
            <person name="Grimwood J."/>
            <person name="Kawashima T."/>
            <person name="Lindquist E."/>
            <person name="Lucas S.M."/>
            <person name="Mead P.E."/>
            <person name="Mitros T."/>
            <person name="Ogino H."/>
            <person name="Ohta Y."/>
            <person name="Poliakov A.V."/>
            <person name="Pollet N."/>
            <person name="Robert J."/>
            <person name="Salamov A."/>
            <person name="Sater A.K."/>
            <person name="Schmutz J."/>
            <person name="Terry A."/>
            <person name="Vize P.D."/>
            <person name="Warren W.C."/>
            <person name="Wells D."/>
            <person name="Wills A."/>
            <person name="Wilson R.K."/>
            <person name="Zimmerman L.B."/>
            <person name="Zorn A.M."/>
            <person name="Grainger R."/>
            <person name="Grammer T."/>
            <person name="Khokha M.K."/>
            <person name="Richardson P.M."/>
            <person name="Rokhsar D.S."/>
        </authorList>
    </citation>
    <scope>NUCLEOTIDE SEQUENCE [LARGE SCALE GENOMIC DNA]</scope>
    <source>
        <strain evidence="9">Nigerian</strain>
    </source>
</reference>
<feature type="compositionally biased region" description="Polar residues" evidence="7">
    <location>
        <begin position="244"/>
        <end position="260"/>
    </location>
</feature>
<evidence type="ECO:0000313" key="9">
    <source>
        <dbReference type="Ensembl" id="ENSXETP00000061480"/>
    </source>
</evidence>
<dbReference type="GO" id="GO:0016491">
    <property type="term" value="F:oxidoreductase activity"/>
    <property type="evidence" value="ECO:0007669"/>
    <property type="project" value="UniProtKB-KW"/>
</dbReference>
<dbReference type="PANTHER" id="PTHR28342:SF1">
    <property type="entry name" value="MONOOXYGENASE P33MONOX-RELATED"/>
    <property type="match status" value="1"/>
</dbReference>
<dbReference type="Bgee" id="ENSXETG00000022316">
    <property type="expression patterns" value="Expressed in testis and 16 other cell types or tissues"/>
</dbReference>
<comment type="subcellular location">
    <subcellularLocation>
        <location evidence="1">Cytoplasm</location>
    </subcellularLocation>
</comment>
<feature type="region of interest" description="Disordered" evidence="7">
    <location>
        <begin position="170"/>
        <end position="189"/>
    </location>
</feature>
<evidence type="ECO:0000256" key="8">
    <source>
        <dbReference type="SAM" id="SignalP"/>
    </source>
</evidence>
<evidence type="ECO:0000256" key="6">
    <source>
        <dbReference type="ARBA" id="ARBA00023002"/>
    </source>
</evidence>
<keyword evidence="4" id="KW-0963">Cytoplasm</keyword>
<feature type="region of interest" description="Disordered" evidence="7">
    <location>
        <begin position="213"/>
        <end position="260"/>
    </location>
</feature>
<evidence type="ECO:0000256" key="4">
    <source>
        <dbReference type="ARBA" id="ARBA00022490"/>
    </source>
</evidence>
<evidence type="ECO:0000256" key="7">
    <source>
        <dbReference type="SAM" id="MobiDB-lite"/>
    </source>
</evidence>
<dbReference type="PANTHER" id="PTHR28342">
    <property type="entry name" value="MONOOXYGENASE P33MONOX-RELATED"/>
    <property type="match status" value="1"/>
</dbReference>
<dbReference type="GeneTree" id="ENSGT00940000158129"/>
<gene>
    <name evidence="9" type="primary">thoc3</name>
</gene>
<organism evidence="9">
    <name type="scientific">Xenopus tropicalis</name>
    <name type="common">Western clawed frog</name>
    <name type="synonym">Silurana tropicalis</name>
    <dbReference type="NCBI Taxonomy" id="8364"/>
    <lineage>
        <taxon>Eukaryota</taxon>
        <taxon>Metazoa</taxon>
        <taxon>Chordata</taxon>
        <taxon>Craniata</taxon>
        <taxon>Vertebrata</taxon>
        <taxon>Euteleostomi</taxon>
        <taxon>Amphibia</taxon>
        <taxon>Batrachia</taxon>
        <taxon>Anura</taxon>
        <taxon>Pipoidea</taxon>
        <taxon>Pipidae</taxon>
        <taxon>Xenopodinae</taxon>
        <taxon>Xenopus</taxon>
        <taxon>Silurana</taxon>
    </lineage>
</organism>
<protein>
    <recommendedName>
        <fullName evidence="3">Putative monooxygenase p33MONOX</fullName>
    </recommendedName>
</protein>
<feature type="chain" id="PRO_5030874720" description="Putative monooxygenase p33MONOX" evidence="8">
    <location>
        <begin position="23"/>
        <end position="353"/>
    </location>
</feature>
<dbReference type="InterPro" id="IPR026759">
    <property type="entry name" value="P33MONOX"/>
</dbReference>
<sequence length="353" mass="38636">MICLMLWSILLSLVLLSENLFADPIFAWAINSCLSLPGDNFWNTIEKKGNSIVMASRQPDVPAIEHSSSGLLGKMSLPVGMHRRAFSYDDALEDTAPMTPPPSDMCSNTIWRKPVIPERKYQLLSKVEDGDNNIPPPSLPPSSSTEKIPVVKAKATSIIMNSLMTKHTQESIQRFEQQAGLRDAGYTPHKGLTAEETKYHRVAEALHKLNMHTGESTEEKQSSSAQSTPCSTPSSSPKQMRRSWFSQGSTSSLPAGDLSSSDAGVDKWSMFGPRAVQKSTTDPGGFTVQPYKGAQKPTPMELMRAQATRISDDPAALKPPKMEMPSLVSGTKNIPRGHNLKPRDMNILTPTGF</sequence>
<feature type="region of interest" description="Disordered" evidence="7">
    <location>
        <begin position="127"/>
        <end position="147"/>
    </location>
</feature>
<dbReference type="GO" id="GO:0005737">
    <property type="term" value="C:cytoplasm"/>
    <property type="evidence" value="ECO:0007669"/>
    <property type="project" value="UniProtKB-SubCell"/>
</dbReference>
<dbReference type="Pfam" id="PF15302">
    <property type="entry name" value="P33MONOX"/>
    <property type="match status" value="1"/>
</dbReference>
<name>A0A6I8PSV6_XENTR</name>
<keyword evidence="8" id="KW-0732">Signal</keyword>
<reference evidence="9" key="2">
    <citation type="submission" date="2020-05" db="UniProtKB">
        <authorList>
            <consortium name="Ensembl"/>
        </authorList>
    </citation>
    <scope>IDENTIFICATION</scope>
</reference>